<protein>
    <submittedName>
        <fullName evidence="2">Heterokaryon incompatibility protein-domain-containing protein</fullName>
    </submittedName>
</protein>
<reference evidence="2" key="1">
    <citation type="journal article" date="2023" name="Mol. Phylogenet. Evol.">
        <title>Genome-scale phylogeny and comparative genomics of the fungal order Sordariales.</title>
        <authorList>
            <person name="Hensen N."/>
            <person name="Bonometti L."/>
            <person name="Westerberg I."/>
            <person name="Brannstrom I.O."/>
            <person name="Guillou S."/>
            <person name="Cros-Aarteil S."/>
            <person name="Calhoun S."/>
            <person name="Haridas S."/>
            <person name="Kuo A."/>
            <person name="Mondo S."/>
            <person name="Pangilinan J."/>
            <person name="Riley R."/>
            <person name="LaButti K."/>
            <person name="Andreopoulos B."/>
            <person name="Lipzen A."/>
            <person name="Chen C."/>
            <person name="Yan M."/>
            <person name="Daum C."/>
            <person name="Ng V."/>
            <person name="Clum A."/>
            <person name="Steindorff A."/>
            <person name="Ohm R.A."/>
            <person name="Martin F."/>
            <person name="Silar P."/>
            <person name="Natvig D.O."/>
            <person name="Lalanne C."/>
            <person name="Gautier V."/>
            <person name="Ament-Velasquez S.L."/>
            <person name="Kruys A."/>
            <person name="Hutchinson M.I."/>
            <person name="Powell A.J."/>
            <person name="Barry K."/>
            <person name="Miller A.N."/>
            <person name="Grigoriev I.V."/>
            <person name="Debuchy R."/>
            <person name="Gladieux P."/>
            <person name="Hiltunen Thoren M."/>
            <person name="Johannesson H."/>
        </authorList>
    </citation>
    <scope>NUCLEOTIDE SEQUENCE</scope>
    <source>
        <strain evidence="2">CBS 232.78</strain>
    </source>
</reference>
<dbReference type="PANTHER" id="PTHR24148:SF73">
    <property type="entry name" value="HET DOMAIN PROTEIN (AFU_ORTHOLOGUE AFUA_8G01020)"/>
    <property type="match status" value="1"/>
</dbReference>
<reference evidence="2" key="2">
    <citation type="submission" date="2023-06" db="EMBL/GenBank/DDBJ databases">
        <authorList>
            <consortium name="Lawrence Berkeley National Laboratory"/>
            <person name="Haridas S."/>
            <person name="Hensen N."/>
            <person name="Bonometti L."/>
            <person name="Westerberg I."/>
            <person name="Brannstrom I.O."/>
            <person name="Guillou S."/>
            <person name="Cros-Aarteil S."/>
            <person name="Calhoun S."/>
            <person name="Kuo A."/>
            <person name="Mondo S."/>
            <person name="Pangilinan J."/>
            <person name="Riley R."/>
            <person name="LaButti K."/>
            <person name="Andreopoulos B."/>
            <person name="Lipzen A."/>
            <person name="Chen C."/>
            <person name="Yanf M."/>
            <person name="Daum C."/>
            <person name="Ng V."/>
            <person name="Clum A."/>
            <person name="Steindorff A."/>
            <person name="Ohm R."/>
            <person name="Martin F."/>
            <person name="Silar P."/>
            <person name="Natvig D."/>
            <person name="Lalanne C."/>
            <person name="Gautier V."/>
            <person name="Ament-velasquez S.L."/>
            <person name="Kruys A."/>
            <person name="Hutchinson M.I."/>
            <person name="Powell A.J."/>
            <person name="Barry K."/>
            <person name="Miller A.N."/>
            <person name="Grigoriev I.V."/>
            <person name="Debuchy R."/>
            <person name="Gladieux P."/>
            <person name="Thoren M.H."/>
            <person name="Johannesson H."/>
        </authorList>
    </citation>
    <scope>NUCLEOTIDE SEQUENCE</scope>
    <source>
        <strain evidence="2">CBS 232.78</strain>
    </source>
</reference>
<name>A0AAE0NUD3_9PEZI</name>
<proteinExistence type="predicted"/>
<keyword evidence="3" id="KW-1185">Reference proteome</keyword>
<dbReference type="EMBL" id="JAULSW010000003">
    <property type="protein sequence ID" value="KAK3387918.1"/>
    <property type="molecule type" value="Genomic_DNA"/>
</dbReference>
<dbReference type="Proteomes" id="UP001285441">
    <property type="component" value="Unassembled WGS sequence"/>
</dbReference>
<organism evidence="2 3">
    <name type="scientific">Podospora didyma</name>
    <dbReference type="NCBI Taxonomy" id="330526"/>
    <lineage>
        <taxon>Eukaryota</taxon>
        <taxon>Fungi</taxon>
        <taxon>Dikarya</taxon>
        <taxon>Ascomycota</taxon>
        <taxon>Pezizomycotina</taxon>
        <taxon>Sordariomycetes</taxon>
        <taxon>Sordariomycetidae</taxon>
        <taxon>Sordariales</taxon>
        <taxon>Podosporaceae</taxon>
        <taxon>Podospora</taxon>
    </lineage>
</organism>
<dbReference type="PANTHER" id="PTHR24148">
    <property type="entry name" value="ANKYRIN REPEAT DOMAIN-CONTAINING PROTEIN 39 HOMOLOG-RELATED"/>
    <property type="match status" value="1"/>
</dbReference>
<feature type="domain" description="Heterokaryon incompatibility" evidence="1">
    <location>
        <begin position="62"/>
        <end position="184"/>
    </location>
</feature>
<comment type="caution">
    <text evidence="2">The sequence shown here is derived from an EMBL/GenBank/DDBJ whole genome shotgun (WGS) entry which is preliminary data.</text>
</comment>
<dbReference type="Pfam" id="PF06985">
    <property type="entry name" value="HET"/>
    <property type="match status" value="1"/>
</dbReference>
<accession>A0AAE0NUD3</accession>
<sequence>MPFPYDTLDDDPGRPQTRLLELHPGLPQDQIHCTLRTVTLNEAPKYEGLSYCWGDAKITSLITYFWIDAVCINQTGTTERNHQVAMMRDIYSSASQTIVCLGPETDGSRQALGLVPDLLAVRAKFHGPGKGDFPTRVPSVGTLSFEEVVAIPELSRLVRNIQARTSFGQLFGRPWFSRVWVIQEVSVSFRTTVACGSVELDFDDLAQAYMTFMSLGLHLYTDVNSVRSQDILYSIWDTRRKKSY</sequence>
<dbReference type="InterPro" id="IPR052895">
    <property type="entry name" value="HetReg/Transcr_Mod"/>
</dbReference>
<gene>
    <name evidence="2" type="ORF">B0H63DRAFT_521933</name>
</gene>
<dbReference type="AlphaFoldDB" id="A0AAE0NUD3"/>
<evidence type="ECO:0000313" key="3">
    <source>
        <dbReference type="Proteomes" id="UP001285441"/>
    </source>
</evidence>
<evidence type="ECO:0000259" key="1">
    <source>
        <dbReference type="Pfam" id="PF06985"/>
    </source>
</evidence>
<evidence type="ECO:0000313" key="2">
    <source>
        <dbReference type="EMBL" id="KAK3387918.1"/>
    </source>
</evidence>
<dbReference type="InterPro" id="IPR010730">
    <property type="entry name" value="HET"/>
</dbReference>